<dbReference type="SUPFAM" id="SSF48452">
    <property type="entry name" value="TPR-like"/>
    <property type="match status" value="1"/>
</dbReference>
<evidence type="ECO:0000256" key="6">
    <source>
        <dbReference type="ARBA" id="ARBA00022989"/>
    </source>
</evidence>
<dbReference type="AlphaFoldDB" id="A0A2R5FTR1"/>
<keyword evidence="10" id="KW-1185">Reference proteome</keyword>
<dbReference type="Proteomes" id="UP000245124">
    <property type="component" value="Unassembled WGS sequence"/>
</dbReference>
<feature type="transmembrane region" description="Helical" evidence="8">
    <location>
        <begin position="374"/>
        <end position="396"/>
    </location>
</feature>
<dbReference type="InterPro" id="IPR011990">
    <property type="entry name" value="TPR-like_helical_dom_sf"/>
</dbReference>
<feature type="transmembrane region" description="Helical" evidence="8">
    <location>
        <begin position="223"/>
        <end position="243"/>
    </location>
</feature>
<gene>
    <name evidence="9" type="ORF">NIES4072_53830</name>
</gene>
<evidence type="ECO:0000256" key="2">
    <source>
        <dbReference type="ARBA" id="ARBA00022475"/>
    </source>
</evidence>
<evidence type="ECO:0000256" key="4">
    <source>
        <dbReference type="ARBA" id="ARBA00022679"/>
    </source>
</evidence>
<comment type="subcellular location">
    <subcellularLocation>
        <location evidence="1">Cell membrane</location>
        <topology evidence="1">Multi-pass membrane protein</topology>
    </subcellularLocation>
</comment>
<keyword evidence="6 8" id="KW-1133">Transmembrane helix</keyword>
<proteinExistence type="predicted"/>
<dbReference type="RefSeq" id="WP_109011547.1">
    <property type="nucleotide sequence ID" value="NZ_BDUD01000001.1"/>
</dbReference>
<name>A0A2R5FTR1_NOSCO</name>
<feature type="transmembrane region" description="Helical" evidence="8">
    <location>
        <begin position="105"/>
        <end position="123"/>
    </location>
</feature>
<keyword evidence="2" id="KW-1003">Cell membrane</keyword>
<feature type="transmembrane region" description="Helical" evidence="8">
    <location>
        <begin position="320"/>
        <end position="337"/>
    </location>
</feature>
<feature type="transmembrane region" description="Helical" evidence="8">
    <location>
        <begin position="343"/>
        <end position="362"/>
    </location>
</feature>
<dbReference type="OrthoDB" id="437910at2"/>
<evidence type="ECO:0000256" key="5">
    <source>
        <dbReference type="ARBA" id="ARBA00022692"/>
    </source>
</evidence>
<dbReference type="GO" id="GO:0005886">
    <property type="term" value="C:plasma membrane"/>
    <property type="evidence" value="ECO:0007669"/>
    <property type="project" value="UniProtKB-SubCell"/>
</dbReference>
<dbReference type="GO" id="GO:0009103">
    <property type="term" value="P:lipopolysaccharide biosynthetic process"/>
    <property type="evidence" value="ECO:0007669"/>
    <property type="project" value="UniProtKB-ARBA"/>
</dbReference>
<dbReference type="GO" id="GO:0016763">
    <property type="term" value="F:pentosyltransferase activity"/>
    <property type="evidence" value="ECO:0007669"/>
    <property type="project" value="TreeGrafter"/>
</dbReference>
<organism evidence="9 10">
    <name type="scientific">Nostoc commune NIES-4072</name>
    <dbReference type="NCBI Taxonomy" id="2005467"/>
    <lineage>
        <taxon>Bacteria</taxon>
        <taxon>Bacillati</taxon>
        <taxon>Cyanobacteriota</taxon>
        <taxon>Cyanophyceae</taxon>
        <taxon>Nostocales</taxon>
        <taxon>Nostocaceae</taxon>
        <taxon>Nostoc</taxon>
    </lineage>
</organism>
<accession>A0A2R5FTR1</accession>
<evidence type="ECO:0000256" key="7">
    <source>
        <dbReference type="ARBA" id="ARBA00023136"/>
    </source>
</evidence>
<evidence type="ECO:0000256" key="1">
    <source>
        <dbReference type="ARBA" id="ARBA00004651"/>
    </source>
</evidence>
<feature type="transmembrane region" description="Helical" evidence="8">
    <location>
        <begin position="181"/>
        <end position="211"/>
    </location>
</feature>
<protein>
    <submittedName>
        <fullName evidence="9">Uncharacterized protein</fullName>
    </submittedName>
</protein>
<comment type="caution">
    <text evidence="9">The sequence shown here is derived from an EMBL/GenBank/DDBJ whole genome shotgun (WGS) entry which is preliminary data.</text>
</comment>
<feature type="transmembrane region" description="Helical" evidence="8">
    <location>
        <begin position="129"/>
        <end position="145"/>
    </location>
</feature>
<keyword evidence="4" id="KW-0808">Transferase</keyword>
<feature type="transmembrane region" description="Helical" evidence="8">
    <location>
        <begin position="12"/>
        <end position="33"/>
    </location>
</feature>
<dbReference type="EMBL" id="BDUD01000001">
    <property type="protein sequence ID" value="GBG21695.1"/>
    <property type="molecule type" value="Genomic_DNA"/>
</dbReference>
<dbReference type="PANTHER" id="PTHR33908:SF11">
    <property type="entry name" value="MEMBRANE PROTEIN"/>
    <property type="match status" value="1"/>
</dbReference>
<reference evidence="9 10" key="1">
    <citation type="submission" date="2017-06" db="EMBL/GenBank/DDBJ databases">
        <title>Genome sequencing of cyanobaciteial culture collection at National Institute for Environmental Studies (NIES).</title>
        <authorList>
            <person name="Hirose Y."/>
            <person name="Shimura Y."/>
            <person name="Fujisawa T."/>
            <person name="Nakamura Y."/>
            <person name="Kawachi M."/>
        </authorList>
    </citation>
    <scope>NUCLEOTIDE SEQUENCE [LARGE SCALE GENOMIC DNA]</scope>
    <source>
        <strain evidence="9 10">NIES-4072</strain>
    </source>
</reference>
<keyword evidence="5 8" id="KW-0812">Transmembrane</keyword>
<evidence type="ECO:0000256" key="8">
    <source>
        <dbReference type="SAM" id="Phobius"/>
    </source>
</evidence>
<keyword evidence="3" id="KW-0328">Glycosyltransferase</keyword>
<evidence type="ECO:0000313" key="9">
    <source>
        <dbReference type="EMBL" id="GBG21695.1"/>
    </source>
</evidence>
<feature type="transmembrane region" description="Helical" evidence="8">
    <location>
        <begin position="150"/>
        <end position="169"/>
    </location>
</feature>
<evidence type="ECO:0000256" key="3">
    <source>
        <dbReference type="ARBA" id="ARBA00022676"/>
    </source>
</evidence>
<dbReference type="Gene3D" id="1.25.40.10">
    <property type="entry name" value="Tetratricopeptide repeat domain"/>
    <property type="match status" value="1"/>
</dbReference>
<keyword evidence="7 8" id="KW-0472">Membrane</keyword>
<dbReference type="InterPro" id="IPR050297">
    <property type="entry name" value="LipidA_mod_glycosyltrf_83"/>
</dbReference>
<feature type="transmembrane region" description="Helical" evidence="8">
    <location>
        <begin position="283"/>
        <end position="300"/>
    </location>
</feature>
<evidence type="ECO:0000313" key="10">
    <source>
        <dbReference type="Proteomes" id="UP000245124"/>
    </source>
</evidence>
<sequence length="816" mass="93636">MSDFDHSQHRKDYIILLIIWLIALAIDRVWFFLDDSIPAYDQSAHLATALHHYRIFQNFNIFSGDWWLSLWQLTPSYRAPFVYICTVPFLMLFGRGYDQASLVNLLYTAMIIVSVYYLGNFLFNNRKTSITASIFCVLFPILGVIRTDYLIDYGLTAIITVTFTVLTIWKNSYIGFLSWGLTILLGVGIGLILLAKPTGFIFILVPSIWALISFIRKRRFIKLIQACLSLIIAWLICSFWYGLNWLTIITSALNANQVGKREGDPSPITIAGWLYYPQMIPETVGLPILCVSIGILLVYLIKYKFTTNLISANLHKSARIWLLVTLVSSYIICSLGTNKDIRFILPCFPIISLILADLFNLIENIYFDRLRLATLVLSCIVLLNNLFPLPLIQAWGGRHLPNNDAKEYPLDKLIHKITETNLYLRSNLGVIPVSTPQINEYTLNYFGALADFRVSGRKLTTKLSQVEQDLQYFCWYITRDNEPYNPGESGETKRKLKSLVESSTDLKLQGNWILPHGDKMRLYGCKNPPVIVEKINNSKSVISLEKIAISQQLVLDKNNPVNYEITGSWDDLQNGILLLRWQNVQSSWYHDHGIGLGNLYCGIKCHPEGTFRVKEALATFIPKTLPLGKYQLSALYLDRRNNKTTSLNIPDITVDVTNVGTVEKSPALDLVNRTSQLAQELQQGKINNIFVQVAHFNQYDPTQDYLKQIDFVANYYLQTEPNNLNWRYTLVLSQLLQRQVPELIQNLKELTKYDAQNPYTWIYLAFVYLYNFQPVQAEQNLAIAEQLKPDIPELKTLKSVTNIMKFLPLQWFATKE</sequence>
<dbReference type="PANTHER" id="PTHR33908">
    <property type="entry name" value="MANNOSYLTRANSFERASE YKCB-RELATED"/>
    <property type="match status" value="1"/>
</dbReference>